<evidence type="ECO:0000313" key="5">
    <source>
        <dbReference type="EMBL" id="CUF75148.1"/>
    </source>
</evidence>
<dbReference type="SMART" id="SM00248">
    <property type="entry name" value="ANK"/>
    <property type="match status" value="7"/>
</dbReference>
<dbReference type="Gene3D" id="1.25.40.20">
    <property type="entry name" value="Ankyrin repeat-containing domain"/>
    <property type="match status" value="2"/>
</dbReference>
<dbReference type="PROSITE" id="PS50297">
    <property type="entry name" value="ANK_REP_REGION"/>
    <property type="match status" value="1"/>
</dbReference>
<evidence type="ECO:0000256" key="2">
    <source>
        <dbReference type="ARBA" id="ARBA00023043"/>
    </source>
</evidence>
<feature type="repeat" description="ANK" evidence="3">
    <location>
        <begin position="233"/>
        <end position="270"/>
    </location>
</feature>
<dbReference type="InterPro" id="IPR002110">
    <property type="entry name" value="Ankyrin_rpt"/>
</dbReference>
<protein>
    <submittedName>
        <fullName evidence="5">Uncharacterized protein</fullName>
    </submittedName>
</protein>
<gene>
    <name evidence="5" type="ORF">BSAL_65475</name>
</gene>
<dbReference type="EMBL" id="CYKH01000397">
    <property type="protein sequence ID" value="CUF75148.1"/>
    <property type="molecule type" value="Genomic_DNA"/>
</dbReference>
<dbReference type="InterPro" id="IPR036770">
    <property type="entry name" value="Ankyrin_rpt-contain_sf"/>
</dbReference>
<dbReference type="OMA" id="QSSEWIA"/>
<reference evidence="6" key="1">
    <citation type="submission" date="2015-09" db="EMBL/GenBank/DDBJ databases">
        <authorList>
            <consortium name="Pathogen Informatics"/>
        </authorList>
    </citation>
    <scope>NUCLEOTIDE SEQUENCE [LARGE SCALE GENOMIC DNA]</scope>
    <source>
        <strain evidence="6">Lake Konstanz</strain>
    </source>
</reference>
<dbReference type="Pfam" id="PF12796">
    <property type="entry name" value="Ank_2"/>
    <property type="match status" value="1"/>
</dbReference>
<dbReference type="AlphaFoldDB" id="A0A0S4IWB8"/>
<feature type="repeat" description="ANK" evidence="3">
    <location>
        <begin position="62"/>
        <end position="94"/>
    </location>
</feature>
<sequence>MSKKGQQQGGPCDEQQFWKILKGGDAQELQKALFTAQTEESGEVTYKRAANASALANSKNAKNLTPLCFVADNGYDDLIEVIVRAGGKVNDSDATKQRRTPLHAAIAGEEDVVSQKLLQCGADLSVGDADGRTVFHIAARMSTRNILQYLIDVCNGIDAIQPLEGAKIVKVNLLKVLSLQDKTKATALHYALGEVGGGDDALDVASIILKEFQVLSSSHSELVKDAIQAVTVSGCTALHLLAASGASSIRIADLLKQVIALGGDVTTVDADGQSALHYAAASASGNAAVFAVIATASPSELLAALRSETFGTEQTPLEIAVAENNKAVIEWIAADATRLAQFIVKDRTAVLANLLARSSEKRLGQNRLHLKLQWQKTIKQSSEWIAADATRLAQFIVKDRTAVLANLLARSSDAVQALLSPAAVSKEDLEAALEAAGGDDANDEEDEEVEDAGDYSGHGSTAFAGSRVQAARKAASHRRKETAANVEERASIRKIKQNIAAAVEKKEDAAAQNHSQLSLGAKVLLGFMMLSFILPVIDYLTR</sequence>
<proteinExistence type="predicted"/>
<feature type="compositionally biased region" description="Acidic residues" evidence="4">
    <location>
        <begin position="440"/>
        <end position="453"/>
    </location>
</feature>
<evidence type="ECO:0000256" key="4">
    <source>
        <dbReference type="SAM" id="MobiDB-lite"/>
    </source>
</evidence>
<dbReference type="OrthoDB" id="4847958at2759"/>
<evidence type="ECO:0000256" key="1">
    <source>
        <dbReference type="ARBA" id="ARBA00022737"/>
    </source>
</evidence>
<feature type="region of interest" description="Disordered" evidence="4">
    <location>
        <begin position="435"/>
        <end position="461"/>
    </location>
</feature>
<dbReference type="PANTHER" id="PTHR24198:SF165">
    <property type="entry name" value="ANKYRIN REPEAT-CONTAINING PROTEIN-RELATED"/>
    <property type="match status" value="1"/>
</dbReference>
<name>A0A0S4IWB8_BODSA</name>
<dbReference type="Proteomes" id="UP000051952">
    <property type="component" value="Unassembled WGS sequence"/>
</dbReference>
<accession>A0A0S4IWB8</accession>
<evidence type="ECO:0000313" key="6">
    <source>
        <dbReference type="Proteomes" id="UP000051952"/>
    </source>
</evidence>
<feature type="repeat" description="ANK" evidence="3">
    <location>
        <begin position="97"/>
        <end position="129"/>
    </location>
</feature>
<organism evidence="5 6">
    <name type="scientific">Bodo saltans</name>
    <name type="common">Flagellated protozoan</name>
    <dbReference type="NCBI Taxonomy" id="75058"/>
    <lineage>
        <taxon>Eukaryota</taxon>
        <taxon>Discoba</taxon>
        <taxon>Euglenozoa</taxon>
        <taxon>Kinetoplastea</taxon>
        <taxon>Metakinetoplastina</taxon>
        <taxon>Eubodonida</taxon>
        <taxon>Bodonidae</taxon>
        <taxon>Bodo</taxon>
    </lineage>
</organism>
<dbReference type="PROSITE" id="PS50088">
    <property type="entry name" value="ANK_REPEAT"/>
    <property type="match status" value="3"/>
</dbReference>
<dbReference type="PANTHER" id="PTHR24198">
    <property type="entry name" value="ANKYRIN REPEAT AND PROTEIN KINASE DOMAIN-CONTAINING PROTEIN"/>
    <property type="match status" value="1"/>
</dbReference>
<keyword evidence="2 3" id="KW-0040">ANK repeat</keyword>
<dbReference type="SUPFAM" id="SSF48403">
    <property type="entry name" value="Ankyrin repeat"/>
    <property type="match status" value="1"/>
</dbReference>
<keyword evidence="1" id="KW-0677">Repeat</keyword>
<evidence type="ECO:0000256" key="3">
    <source>
        <dbReference type="PROSITE-ProRule" id="PRU00023"/>
    </source>
</evidence>
<keyword evidence="6" id="KW-1185">Reference proteome</keyword>